<dbReference type="AlphaFoldDB" id="A0AAV0ITR9"/>
<keyword evidence="7" id="KW-0735">Signal-anchor</keyword>
<evidence type="ECO:0000256" key="4">
    <source>
        <dbReference type="ARBA" id="ARBA00022676"/>
    </source>
</evidence>
<evidence type="ECO:0000256" key="1">
    <source>
        <dbReference type="ARBA" id="ARBA00004606"/>
    </source>
</evidence>
<dbReference type="GO" id="GO:0016020">
    <property type="term" value="C:membrane"/>
    <property type="evidence" value="ECO:0007669"/>
    <property type="project" value="UniProtKB-SubCell"/>
</dbReference>
<evidence type="ECO:0000256" key="10">
    <source>
        <dbReference type="ARBA" id="ARBA00023180"/>
    </source>
</evidence>
<evidence type="ECO:0000256" key="13">
    <source>
        <dbReference type="ARBA" id="ARBA00030350"/>
    </source>
</evidence>
<evidence type="ECO:0000256" key="8">
    <source>
        <dbReference type="ARBA" id="ARBA00022989"/>
    </source>
</evidence>
<keyword evidence="4" id="KW-0328">Glycosyltransferase</keyword>
<keyword evidence="10" id="KW-0325">Glycoprotein</keyword>
<keyword evidence="8" id="KW-1133">Transmembrane helix</keyword>
<evidence type="ECO:0000313" key="14">
    <source>
        <dbReference type="EMBL" id="CAI0400088.1"/>
    </source>
</evidence>
<dbReference type="EMBL" id="CAMGYJ010000004">
    <property type="protein sequence ID" value="CAI0400088.1"/>
    <property type="molecule type" value="Genomic_DNA"/>
</dbReference>
<keyword evidence="15" id="KW-1185">Reference proteome</keyword>
<dbReference type="Proteomes" id="UP001154282">
    <property type="component" value="Unassembled WGS sequence"/>
</dbReference>
<dbReference type="Pfam" id="PF10250">
    <property type="entry name" value="O-FucT"/>
    <property type="match status" value="1"/>
</dbReference>
<protein>
    <recommendedName>
        <fullName evidence="13">O-fucosyltransferase family protein</fullName>
    </recommendedName>
</protein>
<keyword evidence="11" id="KW-0294">Fucose metabolism</keyword>
<dbReference type="PANTHER" id="PTHR31741">
    <property type="entry name" value="OS02G0726500 PROTEIN-RELATED"/>
    <property type="match status" value="1"/>
</dbReference>
<reference evidence="14" key="1">
    <citation type="submission" date="2022-08" db="EMBL/GenBank/DDBJ databases">
        <authorList>
            <person name="Gutierrez-Valencia J."/>
        </authorList>
    </citation>
    <scope>NUCLEOTIDE SEQUENCE</scope>
</reference>
<comment type="subcellular location">
    <subcellularLocation>
        <location evidence="1">Membrane</location>
        <topology evidence="1">Single-pass type II membrane protein</topology>
    </subcellularLocation>
</comment>
<name>A0AAV0ITR9_9ROSI</name>
<keyword evidence="6" id="KW-0812">Transmembrane</keyword>
<gene>
    <name evidence="14" type="ORF">LITE_LOCUS10588</name>
</gene>
<evidence type="ECO:0000256" key="3">
    <source>
        <dbReference type="ARBA" id="ARBA00007737"/>
    </source>
</evidence>
<sequence>MRAGICDMVAVARIIHATLVVPELDKNSFWQDTNVFDEDYFISSLASDVKIVRKLPKDMSGVTKAVKHFRSWSGMDYYKEEISSLWEDYKVCNLHLLCTTRLLKLVKKSSTCSYLIVLSLNCFHRLFELLNQIPA</sequence>
<evidence type="ECO:0000256" key="6">
    <source>
        <dbReference type="ARBA" id="ARBA00022692"/>
    </source>
</evidence>
<evidence type="ECO:0000256" key="9">
    <source>
        <dbReference type="ARBA" id="ARBA00023136"/>
    </source>
</evidence>
<evidence type="ECO:0000313" key="15">
    <source>
        <dbReference type="Proteomes" id="UP001154282"/>
    </source>
</evidence>
<dbReference type="GO" id="GO:0016757">
    <property type="term" value="F:glycosyltransferase activity"/>
    <property type="evidence" value="ECO:0007669"/>
    <property type="project" value="UniProtKB-KW"/>
</dbReference>
<evidence type="ECO:0000256" key="11">
    <source>
        <dbReference type="ARBA" id="ARBA00023253"/>
    </source>
</evidence>
<accession>A0AAV0ITR9</accession>
<keyword evidence="12" id="KW-0119">Carbohydrate metabolism</keyword>
<dbReference type="PANTHER" id="PTHR31741:SF1">
    <property type="entry name" value="O-FUCOSYLTRANSFERASE 7"/>
    <property type="match status" value="1"/>
</dbReference>
<organism evidence="14 15">
    <name type="scientific">Linum tenue</name>
    <dbReference type="NCBI Taxonomy" id="586396"/>
    <lineage>
        <taxon>Eukaryota</taxon>
        <taxon>Viridiplantae</taxon>
        <taxon>Streptophyta</taxon>
        <taxon>Embryophyta</taxon>
        <taxon>Tracheophyta</taxon>
        <taxon>Spermatophyta</taxon>
        <taxon>Magnoliopsida</taxon>
        <taxon>eudicotyledons</taxon>
        <taxon>Gunneridae</taxon>
        <taxon>Pentapetalae</taxon>
        <taxon>rosids</taxon>
        <taxon>fabids</taxon>
        <taxon>Malpighiales</taxon>
        <taxon>Linaceae</taxon>
        <taxon>Linum</taxon>
    </lineage>
</organism>
<dbReference type="GO" id="GO:0005737">
    <property type="term" value="C:cytoplasm"/>
    <property type="evidence" value="ECO:0007669"/>
    <property type="project" value="TreeGrafter"/>
</dbReference>
<keyword evidence="5" id="KW-0808">Transferase</keyword>
<dbReference type="InterPro" id="IPR019378">
    <property type="entry name" value="GDP-Fuc_O-FucTrfase"/>
</dbReference>
<comment type="caution">
    <text evidence="14">The sequence shown here is derived from an EMBL/GenBank/DDBJ whole genome shotgun (WGS) entry which is preliminary data.</text>
</comment>
<evidence type="ECO:0000256" key="7">
    <source>
        <dbReference type="ARBA" id="ARBA00022968"/>
    </source>
</evidence>
<evidence type="ECO:0000256" key="5">
    <source>
        <dbReference type="ARBA" id="ARBA00022679"/>
    </source>
</evidence>
<comment type="similarity">
    <text evidence="3">Belongs to the glycosyltransferase GT106 family.</text>
</comment>
<keyword evidence="9" id="KW-0472">Membrane</keyword>
<comment type="pathway">
    <text evidence="2">Glycan metabolism.</text>
</comment>
<dbReference type="GO" id="GO:0006004">
    <property type="term" value="P:fucose metabolic process"/>
    <property type="evidence" value="ECO:0007669"/>
    <property type="project" value="UniProtKB-KW"/>
</dbReference>
<evidence type="ECO:0000256" key="12">
    <source>
        <dbReference type="ARBA" id="ARBA00023277"/>
    </source>
</evidence>
<proteinExistence type="inferred from homology"/>
<evidence type="ECO:0000256" key="2">
    <source>
        <dbReference type="ARBA" id="ARBA00004881"/>
    </source>
</evidence>